<keyword evidence="3" id="KW-1185">Reference proteome</keyword>
<dbReference type="RefSeq" id="WP_252550848.1">
    <property type="nucleotide sequence ID" value="NZ_CP099468.1"/>
</dbReference>
<gene>
    <name evidence="2" type="ORF">NFX46_19030</name>
</gene>
<name>A0ABY4ZAU3_9ACTN</name>
<feature type="compositionally biased region" description="Polar residues" evidence="1">
    <location>
        <begin position="75"/>
        <end position="87"/>
    </location>
</feature>
<evidence type="ECO:0008006" key="4">
    <source>
        <dbReference type="Google" id="ProtNLM"/>
    </source>
</evidence>
<evidence type="ECO:0000313" key="2">
    <source>
        <dbReference type="EMBL" id="USQ85668.1"/>
    </source>
</evidence>
<feature type="region of interest" description="Disordered" evidence="1">
    <location>
        <begin position="57"/>
        <end position="125"/>
    </location>
</feature>
<evidence type="ECO:0000256" key="1">
    <source>
        <dbReference type="SAM" id="MobiDB-lite"/>
    </source>
</evidence>
<reference evidence="2" key="1">
    <citation type="submission" date="2022-06" db="EMBL/GenBank/DDBJ databases">
        <title>Complete genome sequence of soil microorganisms Streptomyces sp. Qhu-M197 isolated from Alpine meadows habitats on the Tibetan Plateau.</title>
        <authorList>
            <person name="Zhang B."/>
            <person name="Xiang X."/>
            <person name="Fan J."/>
        </authorList>
    </citation>
    <scope>NUCLEOTIDE SEQUENCE</scope>
    <source>
        <strain evidence="2">Qhu-M197</strain>
    </source>
</reference>
<accession>A0ABY4ZAU3</accession>
<dbReference type="Proteomes" id="UP001056374">
    <property type="component" value="Chromosome"/>
</dbReference>
<proteinExistence type="predicted"/>
<dbReference type="EMBL" id="CP099468">
    <property type="protein sequence ID" value="USQ85668.1"/>
    <property type="molecule type" value="Genomic_DNA"/>
</dbReference>
<sequence>MCRFSEDGLDTEITAFVEERQYLRRVVSSFPDEKSRDSINQIARALARPPGSIFTTLKSNGGYVPPARQRRPGMKTSSMNHSASTKNCAARPPRHGARLTPDGASPRSAHSMPNSRSASVRDRCL</sequence>
<protein>
    <recommendedName>
        <fullName evidence="4">Transposase IS30-like HTH domain-containing protein</fullName>
    </recommendedName>
</protein>
<organism evidence="2 3">
    <name type="scientific">Streptomyces phaeoluteigriseus</name>
    <dbReference type="NCBI Taxonomy" id="114686"/>
    <lineage>
        <taxon>Bacteria</taxon>
        <taxon>Bacillati</taxon>
        <taxon>Actinomycetota</taxon>
        <taxon>Actinomycetes</taxon>
        <taxon>Kitasatosporales</taxon>
        <taxon>Streptomycetaceae</taxon>
        <taxon>Streptomyces</taxon>
        <taxon>Streptomyces aurantiacus group</taxon>
    </lineage>
</organism>
<evidence type="ECO:0000313" key="3">
    <source>
        <dbReference type="Proteomes" id="UP001056374"/>
    </source>
</evidence>